<evidence type="ECO:0000313" key="2">
    <source>
        <dbReference type="EMBL" id="AUY04516.1"/>
    </source>
</evidence>
<dbReference type="EMBL" id="CP026399">
    <property type="protein sequence ID" value="AUY04516.1"/>
    <property type="molecule type" value="Genomic_DNA"/>
</dbReference>
<reference evidence="2 3" key="1">
    <citation type="journal article" date="2018" name="MBio">
        <title>Genomic Analysis of Hospital Plumbing Reveals Diverse Reservoir of Bacterial Plasmids Conferring Carbapenem Resistance.</title>
        <authorList>
            <consortium name="NISC Comparative Sequencing Program"/>
            <person name="Weingarten R.A."/>
            <person name="Johnson R.C."/>
            <person name="Conlan S."/>
            <person name="Ramsburg A.M."/>
            <person name="Dekker J.P."/>
            <person name="Lau A.F."/>
            <person name="Khil P."/>
            <person name="Odom R.T."/>
            <person name="Deming C."/>
            <person name="Park M."/>
            <person name="Thomas P.J."/>
            <person name="Henderson D.K."/>
            <person name="Palmore T.N."/>
            <person name="Segre J.A."/>
            <person name="Frank K.M."/>
        </authorList>
    </citation>
    <scope>NUCLEOTIDE SEQUENCE [LARGE SCALE GENOMIC DNA]</scope>
    <source>
        <strain evidence="2 3">ECONIH4</strain>
    </source>
</reference>
<proteinExistence type="predicted"/>
<keyword evidence="1" id="KW-0812">Transmembrane</keyword>
<keyword evidence="1" id="KW-0472">Membrane</keyword>
<organism evidence="2 3">
    <name type="scientific">Escherichia coli</name>
    <dbReference type="NCBI Taxonomy" id="562"/>
    <lineage>
        <taxon>Bacteria</taxon>
        <taxon>Pseudomonadati</taxon>
        <taxon>Pseudomonadota</taxon>
        <taxon>Gammaproteobacteria</taxon>
        <taxon>Enterobacterales</taxon>
        <taxon>Enterobacteriaceae</taxon>
        <taxon>Escherichia</taxon>
    </lineage>
</organism>
<evidence type="ECO:0000256" key="1">
    <source>
        <dbReference type="SAM" id="Phobius"/>
    </source>
</evidence>
<evidence type="ECO:0000313" key="3">
    <source>
        <dbReference type="Proteomes" id="UP000239554"/>
    </source>
</evidence>
<feature type="transmembrane region" description="Helical" evidence="1">
    <location>
        <begin position="5"/>
        <end position="24"/>
    </location>
</feature>
<accession>A0A7U5TNA4</accession>
<name>A0A7U5TNA4_ECOLX</name>
<dbReference type="Proteomes" id="UP000239554">
    <property type="component" value="Chromosome"/>
</dbReference>
<protein>
    <submittedName>
        <fullName evidence="2">Uncharacterized protein</fullName>
    </submittedName>
</protein>
<gene>
    <name evidence="2" type="ORF">C3F40_23760</name>
</gene>
<keyword evidence="1" id="KW-1133">Transmembrane helix</keyword>
<feature type="transmembrane region" description="Helical" evidence="1">
    <location>
        <begin position="44"/>
        <end position="62"/>
    </location>
</feature>
<dbReference type="AlphaFoldDB" id="A0A7U5TNA4"/>
<sequence length="70" mass="8025">MNKKIMTYIVIIYIASILASLIYLNLSDTFSMRYFELSGLKEKVITTYVAVSLFFSPLLFMISDAINSEK</sequence>